<keyword evidence="1" id="KW-1133">Transmembrane helix</keyword>
<keyword evidence="1" id="KW-0812">Transmembrane</keyword>
<organism evidence="2 3">
    <name type="scientific">Eumeta variegata</name>
    <name type="common">Bagworm moth</name>
    <name type="synonym">Eumeta japonica</name>
    <dbReference type="NCBI Taxonomy" id="151549"/>
    <lineage>
        <taxon>Eukaryota</taxon>
        <taxon>Metazoa</taxon>
        <taxon>Ecdysozoa</taxon>
        <taxon>Arthropoda</taxon>
        <taxon>Hexapoda</taxon>
        <taxon>Insecta</taxon>
        <taxon>Pterygota</taxon>
        <taxon>Neoptera</taxon>
        <taxon>Endopterygota</taxon>
        <taxon>Lepidoptera</taxon>
        <taxon>Glossata</taxon>
        <taxon>Ditrysia</taxon>
        <taxon>Tineoidea</taxon>
        <taxon>Psychidae</taxon>
        <taxon>Oiketicinae</taxon>
        <taxon>Eumeta</taxon>
    </lineage>
</organism>
<protein>
    <submittedName>
        <fullName evidence="2">Uncharacterized protein</fullName>
    </submittedName>
</protein>
<name>A0A4C1XTF7_EUMVA</name>
<dbReference type="Proteomes" id="UP000299102">
    <property type="component" value="Unassembled WGS sequence"/>
</dbReference>
<dbReference type="OrthoDB" id="7462174at2759"/>
<comment type="caution">
    <text evidence="2">The sequence shown here is derived from an EMBL/GenBank/DDBJ whole genome shotgun (WGS) entry which is preliminary data.</text>
</comment>
<gene>
    <name evidence="2" type="ORF">EVAR_38834_1</name>
</gene>
<keyword evidence="1" id="KW-0472">Membrane</keyword>
<dbReference type="EMBL" id="BGZK01000930">
    <property type="protein sequence ID" value="GBP65495.1"/>
    <property type="molecule type" value="Genomic_DNA"/>
</dbReference>
<feature type="transmembrane region" description="Helical" evidence="1">
    <location>
        <begin position="63"/>
        <end position="83"/>
    </location>
</feature>
<dbReference type="AlphaFoldDB" id="A0A4C1XTF7"/>
<evidence type="ECO:0000313" key="3">
    <source>
        <dbReference type="Proteomes" id="UP000299102"/>
    </source>
</evidence>
<accession>A0A4C1XTF7</accession>
<evidence type="ECO:0000256" key="1">
    <source>
        <dbReference type="SAM" id="Phobius"/>
    </source>
</evidence>
<keyword evidence="3" id="KW-1185">Reference proteome</keyword>
<feature type="transmembrane region" description="Helical" evidence="1">
    <location>
        <begin position="36"/>
        <end position="57"/>
    </location>
</feature>
<proteinExistence type="predicted"/>
<evidence type="ECO:0000313" key="2">
    <source>
        <dbReference type="EMBL" id="GBP65495.1"/>
    </source>
</evidence>
<sequence>MPSRDTVSGVEPFLVLEHLYCLNRTHLMDSWKTKSLCLLFNCLSFAYTLAMNVFIHYEYRVNASMVWLQVISLIYLLYLFYAARRNRQSFEMLREFDEIFGGDDKCHFLLKNKASLATTLLLTSSISDVIVWHYVAGYVYYSCMWAVVFSRECELLLYGLLIESINLKLIGLDGAKPSKGALVYRQALMCSAKIYQEFELRVNIFHLTTIGCSHLLLIARYLYSPRNIPAEAPASSLGGDEIKPTCLTLTQ</sequence>
<reference evidence="2 3" key="1">
    <citation type="journal article" date="2019" name="Commun. Biol.">
        <title>The bagworm genome reveals a unique fibroin gene that provides high tensile strength.</title>
        <authorList>
            <person name="Kono N."/>
            <person name="Nakamura H."/>
            <person name="Ohtoshi R."/>
            <person name="Tomita M."/>
            <person name="Numata K."/>
            <person name="Arakawa K."/>
        </authorList>
    </citation>
    <scope>NUCLEOTIDE SEQUENCE [LARGE SCALE GENOMIC DNA]</scope>
</reference>